<sequence length="325" mass="36112">MLMKQTEVVHKQDATGKSTAVAASTRKGSKWRKNIVLDMMLLPALILTFIFSYIPMAGLVMAFQNFKPALGMTGSEWVGLEHFEFLFSIPENVQVIWNTVIIAGLKMVANLVVPFIFALLLNEIRRAMFKKVVQTIVYMPHFLSWVLVGGILIDLLAQNGGLVNQTLTAVFGIKPIFFLGDGDWFRFVVVVSDVWKEFGFNTIVFLAALAGVNPALYEAAEVDGAGRWQQTWSITIPSMLPITIVVGTLALGNILNGGFDQIFNLYNALVFDKGDIIDTFVYRYGIIGGKFSFSTAVGLFKSIVSFVLIVAAYRMAYKLANYRIF</sequence>
<keyword evidence="3" id="KW-1003">Cell membrane</keyword>
<keyword evidence="10" id="KW-1185">Reference proteome</keyword>
<dbReference type="InterPro" id="IPR035906">
    <property type="entry name" value="MetI-like_sf"/>
</dbReference>
<keyword evidence="2 7" id="KW-0813">Transport</keyword>
<feature type="transmembrane region" description="Helical" evidence="7">
    <location>
        <begin position="198"/>
        <end position="220"/>
    </location>
</feature>
<evidence type="ECO:0000313" key="10">
    <source>
        <dbReference type="Proteomes" id="UP000300879"/>
    </source>
</evidence>
<feature type="domain" description="ABC transmembrane type-1" evidence="8">
    <location>
        <begin position="96"/>
        <end position="312"/>
    </location>
</feature>
<gene>
    <name evidence="9" type="ORF">E6C60_0312</name>
</gene>
<evidence type="ECO:0000313" key="9">
    <source>
        <dbReference type="EMBL" id="QCT01037.1"/>
    </source>
</evidence>
<evidence type="ECO:0000256" key="2">
    <source>
        <dbReference type="ARBA" id="ARBA00022448"/>
    </source>
</evidence>
<feature type="transmembrane region" description="Helical" evidence="7">
    <location>
        <begin position="95"/>
        <end position="120"/>
    </location>
</feature>
<dbReference type="PROSITE" id="PS50928">
    <property type="entry name" value="ABC_TM1"/>
    <property type="match status" value="1"/>
</dbReference>
<proteinExistence type="inferred from homology"/>
<dbReference type="KEGG" id="palo:E6C60_0312"/>
<dbReference type="SUPFAM" id="SSF161098">
    <property type="entry name" value="MetI-like"/>
    <property type="match status" value="1"/>
</dbReference>
<protein>
    <recommendedName>
        <fullName evidence="8">ABC transmembrane type-1 domain-containing protein</fullName>
    </recommendedName>
</protein>
<dbReference type="EMBL" id="CP040396">
    <property type="protein sequence ID" value="QCT01037.1"/>
    <property type="molecule type" value="Genomic_DNA"/>
</dbReference>
<evidence type="ECO:0000256" key="5">
    <source>
        <dbReference type="ARBA" id="ARBA00022989"/>
    </source>
</evidence>
<reference evidence="9 10" key="1">
    <citation type="submission" date="2019-05" db="EMBL/GenBank/DDBJ databases">
        <authorList>
            <person name="Chen C."/>
        </authorList>
    </citation>
    <scope>NUCLEOTIDE SEQUENCE [LARGE SCALE GENOMIC DNA]</scope>
    <source>
        <strain evidence="9 10">HB172198</strain>
    </source>
</reference>
<comment type="similarity">
    <text evidence="7">Belongs to the binding-protein-dependent transport system permease family.</text>
</comment>
<dbReference type="GO" id="GO:0005886">
    <property type="term" value="C:plasma membrane"/>
    <property type="evidence" value="ECO:0007669"/>
    <property type="project" value="UniProtKB-SubCell"/>
</dbReference>
<evidence type="ECO:0000259" key="8">
    <source>
        <dbReference type="PROSITE" id="PS50928"/>
    </source>
</evidence>
<keyword evidence="5 7" id="KW-1133">Transmembrane helix</keyword>
<dbReference type="PANTHER" id="PTHR43227:SF11">
    <property type="entry name" value="BLL4140 PROTEIN"/>
    <property type="match status" value="1"/>
</dbReference>
<dbReference type="AlphaFoldDB" id="A0A4P8XF69"/>
<organism evidence="9 10">
    <name type="scientific">Paenibacillus algicola</name>
    <dbReference type="NCBI Taxonomy" id="2565926"/>
    <lineage>
        <taxon>Bacteria</taxon>
        <taxon>Bacillati</taxon>
        <taxon>Bacillota</taxon>
        <taxon>Bacilli</taxon>
        <taxon>Bacillales</taxon>
        <taxon>Paenibacillaceae</taxon>
        <taxon>Paenibacillus</taxon>
    </lineage>
</organism>
<accession>A0A4P8XF69</accession>
<feature type="transmembrane region" description="Helical" evidence="7">
    <location>
        <begin position="291"/>
        <end position="313"/>
    </location>
</feature>
<dbReference type="InterPro" id="IPR000515">
    <property type="entry name" value="MetI-like"/>
</dbReference>
<dbReference type="PANTHER" id="PTHR43227">
    <property type="entry name" value="BLL4140 PROTEIN"/>
    <property type="match status" value="1"/>
</dbReference>
<dbReference type="InterPro" id="IPR050809">
    <property type="entry name" value="UgpAE/MalFG_permease"/>
</dbReference>
<dbReference type="Proteomes" id="UP000300879">
    <property type="component" value="Chromosome"/>
</dbReference>
<evidence type="ECO:0000256" key="6">
    <source>
        <dbReference type="ARBA" id="ARBA00023136"/>
    </source>
</evidence>
<keyword evidence="4 7" id="KW-0812">Transmembrane</keyword>
<dbReference type="Gene3D" id="1.10.3720.10">
    <property type="entry name" value="MetI-like"/>
    <property type="match status" value="1"/>
</dbReference>
<dbReference type="Pfam" id="PF00528">
    <property type="entry name" value="BPD_transp_1"/>
    <property type="match status" value="1"/>
</dbReference>
<evidence type="ECO:0000256" key="4">
    <source>
        <dbReference type="ARBA" id="ARBA00022692"/>
    </source>
</evidence>
<keyword evidence="6 7" id="KW-0472">Membrane</keyword>
<feature type="transmembrane region" description="Helical" evidence="7">
    <location>
        <begin position="232"/>
        <end position="255"/>
    </location>
</feature>
<feature type="transmembrane region" description="Helical" evidence="7">
    <location>
        <begin position="132"/>
        <end position="153"/>
    </location>
</feature>
<evidence type="ECO:0000256" key="7">
    <source>
        <dbReference type="RuleBase" id="RU363032"/>
    </source>
</evidence>
<comment type="subcellular location">
    <subcellularLocation>
        <location evidence="1 7">Cell membrane</location>
        <topology evidence="1 7">Multi-pass membrane protein</topology>
    </subcellularLocation>
</comment>
<evidence type="ECO:0000256" key="1">
    <source>
        <dbReference type="ARBA" id="ARBA00004651"/>
    </source>
</evidence>
<name>A0A4P8XF69_9BACL</name>
<feature type="transmembrane region" description="Helical" evidence="7">
    <location>
        <begin position="35"/>
        <end position="63"/>
    </location>
</feature>
<evidence type="ECO:0000256" key="3">
    <source>
        <dbReference type="ARBA" id="ARBA00022475"/>
    </source>
</evidence>
<dbReference type="CDD" id="cd06261">
    <property type="entry name" value="TM_PBP2"/>
    <property type="match status" value="1"/>
</dbReference>
<dbReference type="GO" id="GO:0055085">
    <property type="term" value="P:transmembrane transport"/>
    <property type="evidence" value="ECO:0007669"/>
    <property type="project" value="InterPro"/>
</dbReference>